<dbReference type="CDD" id="cd00067">
    <property type="entry name" value="GAL4"/>
    <property type="match status" value="1"/>
</dbReference>
<keyword evidence="1" id="KW-0539">Nucleus</keyword>
<dbReference type="GO" id="GO:0008270">
    <property type="term" value="F:zinc ion binding"/>
    <property type="evidence" value="ECO:0007669"/>
    <property type="project" value="InterPro"/>
</dbReference>
<protein>
    <recommendedName>
        <fullName evidence="2">Zn(2)-C6 fungal-type domain-containing protein</fullName>
    </recommendedName>
</protein>
<name>A0A6A6VSE1_9PEZI</name>
<evidence type="ECO:0000259" key="2">
    <source>
        <dbReference type="Pfam" id="PF00172"/>
    </source>
</evidence>
<dbReference type="Proteomes" id="UP000799437">
    <property type="component" value="Unassembled WGS sequence"/>
</dbReference>
<evidence type="ECO:0000313" key="3">
    <source>
        <dbReference type="EMBL" id="KAF2752674.1"/>
    </source>
</evidence>
<feature type="domain" description="Zn(2)-C6 fungal-type" evidence="2">
    <location>
        <begin position="40"/>
        <end position="68"/>
    </location>
</feature>
<dbReference type="Pfam" id="PF00172">
    <property type="entry name" value="Zn_clus"/>
    <property type="match status" value="1"/>
</dbReference>
<dbReference type="GO" id="GO:0000981">
    <property type="term" value="F:DNA-binding transcription factor activity, RNA polymerase II-specific"/>
    <property type="evidence" value="ECO:0007669"/>
    <property type="project" value="InterPro"/>
</dbReference>
<dbReference type="InterPro" id="IPR036864">
    <property type="entry name" value="Zn2-C6_fun-type_DNA-bd_sf"/>
</dbReference>
<dbReference type="SUPFAM" id="SSF57701">
    <property type="entry name" value="Zn2/Cys6 DNA-binding domain"/>
    <property type="match status" value="1"/>
</dbReference>
<organism evidence="3 4">
    <name type="scientific">Pseudovirgaria hyperparasitica</name>
    <dbReference type="NCBI Taxonomy" id="470096"/>
    <lineage>
        <taxon>Eukaryota</taxon>
        <taxon>Fungi</taxon>
        <taxon>Dikarya</taxon>
        <taxon>Ascomycota</taxon>
        <taxon>Pezizomycotina</taxon>
        <taxon>Dothideomycetes</taxon>
        <taxon>Dothideomycetes incertae sedis</taxon>
        <taxon>Acrospermales</taxon>
        <taxon>Acrospermaceae</taxon>
        <taxon>Pseudovirgaria</taxon>
    </lineage>
</organism>
<sequence length="114" mass="13562">MLMFAWPIILWTHINRVPTVYKSSRDFGHDTYVVLRIFARKQKCSPEQPQCAACLKIQKKCTYLGRKRYQRKRVSHSHVLDYPWQSSSELYFIARNPKGRMPAPYRPELLSMNT</sequence>
<evidence type="ECO:0000256" key="1">
    <source>
        <dbReference type="ARBA" id="ARBA00023242"/>
    </source>
</evidence>
<keyword evidence="4" id="KW-1185">Reference proteome</keyword>
<dbReference type="GeneID" id="54481396"/>
<dbReference type="InterPro" id="IPR001138">
    <property type="entry name" value="Zn2Cys6_DnaBD"/>
</dbReference>
<dbReference type="EMBL" id="ML996600">
    <property type="protein sequence ID" value="KAF2752674.1"/>
    <property type="molecule type" value="Genomic_DNA"/>
</dbReference>
<dbReference type="AlphaFoldDB" id="A0A6A6VSE1"/>
<dbReference type="Gene3D" id="4.10.240.10">
    <property type="entry name" value="Zn(2)-C6 fungal-type DNA-binding domain"/>
    <property type="match status" value="1"/>
</dbReference>
<proteinExistence type="predicted"/>
<reference evidence="3" key="1">
    <citation type="journal article" date="2020" name="Stud. Mycol.">
        <title>101 Dothideomycetes genomes: a test case for predicting lifestyles and emergence of pathogens.</title>
        <authorList>
            <person name="Haridas S."/>
            <person name="Albert R."/>
            <person name="Binder M."/>
            <person name="Bloem J."/>
            <person name="Labutti K."/>
            <person name="Salamov A."/>
            <person name="Andreopoulos B."/>
            <person name="Baker S."/>
            <person name="Barry K."/>
            <person name="Bills G."/>
            <person name="Bluhm B."/>
            <person name="Cannon C."/>
            <person name="Castanera R."/>
            <person name="Culley D."/>
            <person name="Daum C."/>
            <person name="Ezra D."/>
            <person name="Gonzalez J."/>
            <person name="Henrissat B."/>
            <person name="Kuo A."/>
            <person name="Liang C."/>
            <person name="Lipzen A."/>
            <person name="Lutzoni F."/>
            <person name="Magnuson J."/>
            <person name="Mondo S."/>
            <person name="Nolan M."/>
            <person name="Ohm R."/>
            <person name="Pangilinan J."/>
            <person name="Park H.-J."/>
            <person name="Ramirez L."/>
            <person name="Alfaro M."/>
            <person name="Sun H."/>
            <person name="Tritt A."/>
            <person name="Yoshinaga Y."/>
            <person name="Zwiers L.-H."/>
            <person name="Turgeon B."/>
            <person name="Goodwin S."/>
            <person name="Spatafora J."/>
            <person name="Crous P."/>
            <person name="Grigoriev I."/>
        </authorList>
    </citation>
    <scope>NUCLEOTIDE SEQUENCE</scope>
    <source>
        <strain evidence="3">CBS 121739</strain>
    </source>
</reference>
<dbReference type="RefSeq" id="XP_033595125.1">
    <property type="nucleotide sequence ID" value="XM_033740342.1"/>
</dbReference>
<gene>
    <name evidence="3" type="ORF">EJ05DRAFT_269570</name>
</gene>
<evidence type="ECO:0000313" key="4">
    <source>
        <dbReference type="Proteomes" id="UP000799437"/>
    </source>
</evidence>
<accession>A0A6A6VSE1</accession>